<feature type="non-terminal residue" evidence="2">
    <location>
        <position position="143"/>
    </location>
</feature>
<feature type="compositionally biased region" description="Low complexity" evidence="1">
    <location>
        <begin position="1"/>
        <end position="12"/>
    </location>
</feature>
<reference evidence="2" key="1">
    <citation type="submission" date="2020-02" db="EMBL/GenBank/DDBJ databases">
        <authorList>
            <person name="Meier V. D."/>
        </authorList>
    </citation>
    <scope>NUCLEOTIDE SEQUENCE</scope>
    <source>
        <strain evidence="2">AVDCRST_MAG66</strain>
    </source>
</reference>
<proteinExistence type="predicted"/>
<protein>
    <submittedName>
        <fullName evidence="2">Uncharacterized protein</fullName>
    </submittedName>
</protein>
<accession>A0A6J4QAS3</accession>
<feature type="region of interest" description="Disordered" evidence="1">
    <location>
        <begin position="1"/>
        <end position="68"/>
    </location>
</feature>
<feature type="non-terminal residue" evidence="2">
    <location>
        <position position="1"/>
    </location>
</feature>
<evidence type="ECO:0000313" key="2">
    <source>
        <dbReference type="EMBL" id="CAA9436600.1"/>
    </source>
</evidence>
<dbReference type="EMBL" id="CADCUS010000513">
    <property type="protein sequence ID" value="CAA9436600.1"/>
    <property type="molecule type" value="Genomic_DNA"/>
</dbReference>
<gene>
    <name evidence="2" type="ORF">AVDCRST_MAG66-3645</name>
</gene>
<dbReference type="AlphaFoldDB" id="A0A6J4QAS3"/>
<name>A0A6J4QAS3_9PSEU</name>
<evidence type="ECO:0000256" key="1">
    <source>
        <dbReference type="SAM" id="MobiDB-lite"/>
    </source>
</evidence>
<feature type="region of interest" description="Disordered" evidence="1">
    <location>
        <begin position="91"/>
        <end position="113"/>
    </location>
</feature>
<sequence>CTPWTASSSTARGSRRRSGATAGRCRPCSGRRTRRPSSTPWGSPGSATPSSSCSPPARPRRPRSSTTWASWCGPGACSRRATALRCATGTCTCSTSRGPSTGSTPPTTSTARPVASRCARCWSCRSTTWCPRRVPTGRAAAAP</sequence>
<organism evidence="2">
    <name type="scientific">uncultured Pseudonocardia sp</name>
    <dbReference type="NCBI Taxonomy" id="211455"/>
    <lineage>
        <taxon>Bacteria</taxon>
        <taxon>Bacillati</taxon>
        <taxon>Actinomycetota</taxon>
        <taxon>Actinomycetes</taxon>
        <taxon>Pseudonocardiales</taxon>
        <taxon>Pseudonocardiaceae</taxon>
        <taxon>Pseudonocardia</taxon>
        <taxon>environmental samples</taxon>
    </lineage>
</organism>
<feature type="compositionally biased region" description="Low complexity" evidence="1">
    <location>
        <begin position="36"/>
        <end position="55"/>
    </location>
</feature>
<feature type="compositionally biased region" description="Low complexity" evidence="1">
    <location>
        <begin position="19"/>
        <end position="28"/>
    </location>
</feature>